<organism evidence="1 2">
    <name type="scientific">Hebeloma cylindrosporum</name>
    <dbReference type="NCBI Taxonomy" id="76867"/>
    <lineage>
        <taxon>Eukaryota</taxon>
        <taxon>Fungi</taxon>
        <taxon>Dikarya</taxon>
        <taxon>Basidiomycota</taxon>
        <taxon>Agaricomycotina</taxon>
        <taxon>Agaricomycetes</taxon>
        <taxon>Agaricomycetidae</taxon>
        <taxon>Agaricales</taxon>
        <taxon>Agaricineae</taxon>
        <taxon>Hymenogastraceae</taxon>
        <taxon>Hebeloma</taxon>
    </lineage>
</organism>
<sequence length="64" mass="6972">MEAINAHSLSVVPFGSEADECPAKVRAKSGKQKDCIEAVVCFVLPPTHLPPQHLPPDLLLLRRT</sequence>
<dbReference type="EMBL" id="KN831822">
    <property type="protein sequence ID" value="KIM35363.1"/>
    <property type="molecule type" value="Genomic_DNA"/>
</dbReference>
<keyword evidence="2" id="KW-1185">Reference proteome</keyword>
<protein>
    <submittedName>
        <fullName evidence="1">Uncharacterized protein</fullName>
    </submittedName>
</protein>
<dbReference type="Proteomes" id="UP000053424">
    <property type="component" value="Unassembled WGS sequence"/>
</dbReference>
<reference evidence="2" key="2">
    <citation type="submission" date="2015-01" db="EMBL/GenBank/DDBJ databases">
        <title>Evolutionary Origins and Diversification of the Mycorrhizal Mutualists.</title>
        <authorList>
            <consortium name="DOE Joint Genome Institute"/>
            <consortium name="Mycorrhizal Genomics Consortium"/>
            <person name="Kohler A."/>
            <person name="Kuo A."/>
            <person name="Nagy L.G."/>
            <person name="Floudas D."/>
            <person name="Copeland A."/>
            <person name="Barry K.W."/>
            <person name="Cichocki N."/>
            <person name="Veneault-Fourrey C."/>
            <person name="LaButti K."/>
            <person name="Lindquist E.A."/>
            <person name="Lipzen A."/>
            <person name="Lundell T."/>
            <person name="Morin E."/>
            <person name="Murat C."/>
            <person name="Riley R."/>
            <person name="Ohm R."/>
            <person name="Sun H."/>
            <person name="Tunlid A."/>
            <person name="Henrissat B."/>
            <person name="Grigoriev I.V."/>
            <person name="Hibbett D.S."/>
            <person name="Martin F."/>
        </authorList>
    </citation>
    <scope>NUCLEOTIDE SEQUENCE [LARGE SCALE GENOMIC DNA]</scope>
    <source>
        <strain evidence="2">h7</strain>
    </source>
</reference>
<proteinExistence type="predicted"/>
<evidence type="ECO:0000313" key="1">
    <source>
        <dbReference type="EMBL" id="KIM35363.1"/>
    </source>
</evidence>
<dbReference type="AlphaFoldDB" id="A0A0C2XBN2"/>
<evidence type="ECO:0000313" key="2">
    <source>
        <dbReference type="Proteomes" id="UP000053424"/>
    </source>
</evidence>
<name>A0A0C2XBN2_HEBCY</name>
<gene>
    <name evidence="1" type="ORF">M413DRAFT_32551</name>
</gene>
<dbReference type="HOGENOM" id="CLU_2867908_0_0_1"/>
<accession>A0A0C2XBN2</accession>
<reference evidence="1 2" key="1">
    <citation type="submission" date="2014-04" db="EMBL/GenBank/DDBJ databases">
        <authorList>
            <consortium name="DOE Joint Genome Institute"/>
            <person name="Kuo A."/>
            <person name="Gay G."/>
            <person name="Dore J."/>
            <person name="Kohler A."/>
            <person name="Nagy L.G."/>
            <person name="Floudas D."/>
            <person name="Copeland A."/>
            <person name="Barry K.W."/>
            <person name="Cichocki N."/>
            <person name="Veneault-Fourrey C."/>
            <person name="LaButti K."/>
            <person name="Lindquist E.A."/>
            <person name="Lipzen A."/>
            <person name="Lundell T."/>
            <person name="Morin E."/>
            <person name="Murat C."/>
            <person name="Sun H."/>
            <person name="Tunlid A."/>
            <person name="Henrissat B."/>
            <person name="Grigoriev I.V."/>
            <person name="Hibbett D.S."/>
            <person name="Martin F."/>
            <person name="Nordberg H.P."/>
            <person name="Cantor M.N."/>
            <person name="Hua S.X."/>
        </authorList>
    </citation>
    <scope>NUCLEOTIDE SEQUENCE [LARGE SCALE GENOMIC DNA]</scope>
    <source>
        <strain evidence="2">h7</strain>
    </source>
</reference>